<evidence type="ECO:0000313" key="2">
    <source>
        <dbReference type="EMBL" id="KAL2813867.1"/>
    </source>
</evidence>
<keyword evidence="3" id="KW-1185">Reference proteome</keyword>
<proteinExistence type="predicted"/>
<dbReference type="EMBL" id="JBFXLT010000037">
    <property type="protein sequence ID" value="KAL2813867.1"/>
    <property type="molecule type" value="Genomic_DNA"/>
</dbReference>
<feature type="region of interest" description="Disordered" evidence="1">
    <location>
        <begin position="26"/>
        <end position="45"/>
    </location>
</feature>
<dbReference type="Proteomes" id="UP001610334">
    <property type="component" value="Unassembled WGS sequence"/>
</dbReference>
<name>A0ABR4HGH6_9EURO</name>
<protein>
    <submittedName>
        <fullName evidence="2">Uncharacterized protein</fullName>
    </submittedName>
</protein>
<evidence type="ECO:0000313" key="3">
    <source>
        <dbReference type="Proteomes" id="UP001610334"/>
    </source>
</evidence>
<reference evidence="2 3" key="1">
    <citation type="submission" date="2024-07" db="EMBL/GenBank/DDBJ databases">
        <title>Section-level genome sequencing and comparative genomics of Aspergillus sections Usti and Cavernicolus.</title>
        <authorList>
            <consortium name="Lawrence Berkeley National Laboratory"/>
            <person name="Nybo J.L."/>
            <person name="Vesth T.C."/>
            <person name="Theobald S."/>
            <person name="Frisvad J.C."/>
            <person name="Larsen T.O."/>
            <person name="Kjaerboelling I."/>
            <person name="Rothschild-Mancinelli K."/>
            <person name="Lyhne E.K."/>
            <person name="Kogle M.E."/>
            <person name="Barry K."/>
            <person name="Clum A."/>
            <person name="Na H."/>
            <person name="Ledsgaard L."/>
            <person name="Lin J."/>
            <person name="Lipzen A."/>
            <person name="Kuo A."/>
            <person name="Riley R."/>
            <person name="Mondo S."/>
            <person name="Labutti K."/>
            <person name="Haridas S."/>
            <person name="Pangalinan J."/>
            <person name="Salamov A.A."/>
            <person name="Simmons B.A."/>
            <person name="Magnuson J.K."/>
            <person name="Chen J."/>
            <person name="Drula E."/>
            <person name="Henrissat B."/>
            <person name="Wiebenga A."/>
            <person name="Lubbers R.J."/>
            <person name="Gomes A.C."/>
            <person name="Makela M.R."/>
            <person name="Stajich J."/>
            <person name="Grigoriev I.V."/>
            <person name="Mortensen U.H."/>
            <person name="De Vries R.P."/>
            <person name="Baker S.E."/>
            <person name="Andersen M.R."/>
        </authorList>
    </citation>
    <scope>NUCLEOTIDE SEQUENCE [LARGE SCALE GENOMIC DNA]</scope>
    <source>
        <strain evidence="2 3">CBS 588.65</strain>
    </source>
</reference>
<gene>
    <name evidence="2" type="ORF">BJX63DRAFT_208116</name>
</gene>
<evidence type="ECO:0000256" key="1">
    <source>
        <dbReference type="SAM" id="MobiDB-lite"/>
    </source>
</evidence>
<comment type="caution">
    <text evidence="2">The sequence shown here is derived from an EMBL/GenBank/DDBJ whole genome shotgun (WGS) entry which is preliminary data.</text>
</comment>
<accession>A0ABR4HGH6</accession>
<organism evidence="2 3">
    <name type="scientific">Aspergillus granulosus</name>
    <dbReference type="NCBI Taxonomy" id="176169"/>
    <lineage>
        <taxon>Eukaryota</taxon>
        <taxon>Fungi</taxon>
        <taxon>Dikarya</taxon>
        <taxon>Ascomycota</taxon>
        <taxon>Pezizomycotina</taxon>
        <taxon>Eurotiomycetes</taxon>
        <taxon>Eurotiomycetidae</taxon>
        <taxon>Eurotiales</taxon>
        <taxon>Aspergillaceae</taxon>
        <taxon>Aspergillus</taxon>
        <taxon>Aspergillus subgen. Nidulantes</taxon>
    </lineage>
</organism>
<sequence>MNKERTKFLERFINGLHLLQSDIAQGCRRESYSSSSSSSSSMSEMKHNNDICTFTVLGAFTKAMMDMELLTPKPEALFEGLEIISFLGKCYEKMYSPELRVLPTLGTALHLPMGDVV</sequence>
<feature type="compositionally biased region" description="Low complexity" evidence="1">
    <location>
        <begin position="32"/>
        <end position="43"/>
    </location>
</feature>